<evidence type="ECO:0000313" key="4">
    <source>
        <dbReference type="EMBL" id="QHT14545.1"/>
    </source>
</evidence>
<organism evidence="4">
    <name type="scientific">viral metagenome</name>
    <dbReference type="NCBI Taxonomy" id="1070528"/>
    <lineage>
        <taxon>unclassified sequences</taxon>
        <taxon>metagenomes</taxon>
        <taxon>organismal metagenomes</taxon>
    </lineage>
</organism>
<evidence type="ECO:0000256" key="3">
    <source>
        <dbReference type="ARBA" id="ARBA00023163"/>
    </source>
</evidence>
<accession>A0A6C0DG33</accession>
<dbReference type="EMBL" id="MN739586">
    <property type="protein sequence ID" value="QHT14545.1"/>
    <property type="molecule type" value="Genomic_DNA"/>
</dbReference>
<keyword evidence="3" id="KW-0804">Transcription</keyword>
<dbReference type="GO" id="GO:0006352">
    <property type="term" value="P:DNA-templated transcription initiation"/>
    <property type="evidence" value="ECO:0007669"/>
    <property type="project" value="InterPro"/>
</dbReference>
<proteinExistence type="inferred from homology"/>
<name>A0A6C0DG33_9ZZZZ</name>
<dbReference type="Pfam" id="PF00352">
    <property type="entry name" value="TBP"/>
    <property type="match status" value="1"/>
</dbReference>
<evidence type="ECO:0000256" key="1">
    <source>
        <dbReference type="ARBA" id="ARBA00005560"/>
    </source>
</evidence>
<evidence type="ECO:0008006" key="5">
    <source>
        <dbReference type="Google" id="ProtNLM"/>
    </source>
</evidence>
<dbReference type="SUPFAM" id="SSF55945">
    <property type="entry name" value="TATA-box binding protein-like"/>
    <property type="match status" value="1"/>
</dbReference>
<comment type="similarity">
    <text evidence="1">Belongs to the TBP family.</text>
</comment>
<sequence>MAYTKSKLRVSTMVITAHWGTPIQLDQLFESLRPILIPIWYPEEGILKFEHKNMVLGSSYKDIFTNRKITSKSFFNQSTMVLRRKTVNGWKEVNVKLFANGGIQMTGVTSEPFAQETMEWLLNVFRSLQGSPFKEEPSIQRFSVQLINTDYALNQFINQDVLHKILINEYNLFSMLEKTIYQGVNTKFFYNARNPGNGICQCKTFCKGQGTGEGEGECKRITMSIFRTGKIIITGARQLKQIESAYDFLNQVFDRHHAKVLYPPNTE</sequence>
<dbReference type="InterPro" id="IPR012295">
    <property type="entry name" value="TBP_dom_sf"/>
</dbReference>
<reference evidence="4" key="1">
    <citation type="journal article" date="2020" name="Nature">
        <title>Giant virus diversity and host interactions through global metagenomics.</title>
        <authorList>
            <person name="Schulz F."/>
            <person name="Roux S."/>
            <person name="Paez-Espino D."/>
            <person name="Jungbluth S."/>
            <person name="Walsh D.A."/>
            <person name="Denef V.J."/>
            <person name="McMahon K.D."/>
            <person name="Konstantinidis K.T."/>
            <person name="Eloe-Fadrosh E.A."/>
            <person name="Kyrpides N.C."/>
            <person name="Woyke T."/>
        </authorList>
    </citation>
    <scope>NUCLEOTIDE SEQUENCE</scope>
    <source>
        <strain evidence="4">GVMAG-M-3300023174-141</strain>
    </source>
</reference>
<protein>
    <recommendedName>
        <fullName evidence="5">TATA-box binding protein</fullName>
    </recommendedName>
</protein>
<dbReference type="InterPro" id="IPR000814">
    <property type="entry name" value="TBP"/>
</dbReference>
<evidence type="ECO:0000256" key="2">
    <source>
        <dbReference type="ARBA" id="ARBA00023125"/>
    </source>
</evidence>
<keyword evidence="2" id="KW-0238">DNA-binding</keyword>
<dbReference type="AlphaFoldDB" id="A0A6C0DG33"/>
<dbReference type="GO" id="GO:0003677">
    <property type="term" value="F:DNA binding"/>
    <property type="evidence" value="ECO:0007669"/>
    <property type="project" value="UniProtKB-KW"/>
</dbReference>
<dbReference type="Gene3D" id="3.30.310.10">
    <property type="entry name" value="TATA-Binding Protein"/>
    <property type="match status" value="1"/>
</dbReference>